<dbReference type="GO" id="GO:0003677">
    <property type="term" value="F:DNA binding"/>
    <property type="evidence" value="ECO:0007669"/>
    <property type="project" value="UniProtKB-UniRule"/>
</dbReference>
<dbReference type="eggNOG" id="COG1309">
    <property type="taxonomic scope" value="Bacteria"/>
</dbReference>
<feature type="DNA-binding region" description="H-T-H motif" evidence="4">
    <location>
        <begin position="35"/>
        <end position="54"/>
    </location>
</feature>
<dbReference type="SUPFAM" id="SSF46689">
    <property type="entry name" value="Homeodomain-like"/>
    <property type="match status" value="1"/>
</dbReference>
<dbReference type="PANTHER" id="PTHR47506:SF1">
    <property type="entry name" value="HTH-TYPE TRANSCRIPTIONAL REGULATOR YJDC"/>
    <property type="match status" value="1"/>
</dbReference>
<keyword evidence="1" id="KW-0805">Transcription regulation</keyword>
<keyword evidence="3" id="KW-0804">Transcription</keyword>
<proteinExistence type="predicted"/>
<evidence type="ECO:0000259" key="5">
    <source>
        <dbReference type="PROSITE" id="PS50977"/>
    </source>
</evidence>
<dbReference type="AlphaFoldDB" id="Q6AJP0"/>
<dbReference type="InterPro" id="IPR001647">
    <property type="entry name" value="HTH_TetR"/>
</dbReference>
<dbReference type="InterPro" id="IPR036271">
    <property type="entry name" value="Tet_transcr_reg_TetR-rel_C_sf"/>
</dbReference>
<keyword evidence="2 4" id="KW-0238">DNA-binding</keyword>
<evidence type="ECO:0000313" key="7">
    <source>
        <dbReference type="Proteomes" id="UP000000602"/>
    </source>
</evidence>
<dbReference type="PANTHER" id="PTHR47506">
    <property type="entry name" value="TRANSCRIPTIONAL REGULATORY PROTEIN"/>
    <property type="match status" value="1"/>
</dbReference>
<evidence type="ECO:0000256" key="3">
    <source>
        <dbReference type="ARBA" id="ARBA00023163"/>
    </source>
</evidence>
<dbReference type="HOGENOM" id="CLU_069356_28_0_7"/>
<dbReference type="Gene3D" id="1.10.10.60">
    <property type="entry name" value="Homeodomain-like"/>
    <property type="match status" value="1"/>
</dbReference>
<dbReference type="Proteomes" id="UP000000602">
    <property type="component" value="Chromosome"/>
</dbReference>
<evidence type="ECO:0000256" key="2">
    <source>
        <dbReference type="ARBA" id="ARBA00023125"/>
    </source>
</evidence>
<dbReference type="PROSITE" id="PS50977">
    <property type="entry name" value="HTH_TETR_2"/>
    <property type="match status" value="1"/>
</dbReference>
<dbReference type="InterPro" id="IPR009057">
    <property type="entry name" value="Homeodomain-like_sf"/>
</dbReference>
<accession>Q6AJP0</accession>
<sequence>MKRRREMGRHKEYDTQKVLDAATLEFLDKGYKGASVNDLVKATKLNKHSMYQEFGSKDGLFSECLDNYVRAIDQGGGHVLRRQPLGLANIEEFFRYRLDYAYARSGNGCLLVTTVVERSQLGEMALKLLEYHWDLQKADFELCLRAAQVQGHIPKEKHIKGLTNYLFALLVGVLVMVKGGADRPSIDEVVGLAMVSVRR</sequence>
<keyword evidence="7" id="KW-1185">Reference proteome</keyword>
<dbReference type="SUPFAM" id="SSF48498">
    <property type="entry name" value="Tetracyclin repressor-like, C-terminal domain"/>
    <property type="match status" value="1"/>
</dbReference>
<organism evidence="6 7">
    <name type="scientific">Desulfotalea psychrophila (strain LSv54 / DSM 12343)</name>
    <dbReference type="NCBI Taxonomy" id="177439"/>
    <lineage>
        <taxon>Bacteria</taxon>
        <taxon>Pseudomonadati</taxon>
        <taxon>Thermodesulfobacteriota</taxon>
        <taxon>Desulfobulbia</taxon>
        <taxon>Desulfobulbales</taxon>
        <taxon>Desulfocapsaceae</taxon>
        <taxon>Desulfotalea</taxon>
    </lineage>
</organism>
<dbReference type="EMBL" id="CR522870">
    <property type="protein sequence ID" value="CAG37440.1"/>
    <property type="molecule type" value="Genomic_DNA"/>
</dbReference>
<feature type="domain" description="HTH tetR-type" evidence="5">
    <location>
        <begin position="12"/>
        <end position="72"/>
    </location>
</feature>
<dbReference type="Gene3D" id="1.10.357.10">
    <property type="entry name" value="Tetracycline Repressor, domain 2"/>
    <property type="match status" value="1"/>
</dbReference>
<gene>
    <name evidence="6" type="ordered locus">DP2711</name>
</gene>
<dbReference type="KEGG" id="dps:DP2711"/>
<evidence type="ECO:0000256" key="4">
    <source>
        <dbReference type="PROSITE-ProRule" id="PRU00335"/>
    </source>
</evidence>
<name>Q6AJP0_DESPS</name>
<protein>
    <submittedName>
        <fullName evidence="6">Related to transcriptional regulator</fullName>
    </submittedName>
</protein>
<evidence type="ECO:0000256" key="1">
    <source>
        <dbReference type="ARBA" id="ARBA00023015"/>
    </source>
</evidence>
<reference evidence="7" key="1">
    <citation type="journal article" date="2004" name="Environ. Microbiol.">
        <title>The genome of Desulfotalea psychrophila, a sulfate-reducing bacterium from permanently cold Arctic sediments.</title>
        <authorList>
            <person name="Rabus R."/>
            <person name="Ruepp A."/>
            <person name="Frickey T."/>
            <person name="Rattei T."/>
            <person name="Fartmann B."/>
            <person name="Stark M."/>
            <person name="Bauer M."/>
            <person name="Zibat A."/>
            <person name="Lombardot T."/>
            <person name="Becker I."/>
            <person name="Amann J."/>
            <person name="Gellner K."/>
            <person name="Teeling H."/>
            <person name="Leuschner W.D."/>
            <person name="Gloeckner F.-O."/>
            <person name="Lupas A.N."/>
            <person name="Amann R."/>
            <person name="Klenk H.-P."/>
        </authorList>
    </citation>
    <scope>NUCLEOTIDE SEQUENCE [LARGE SCALE GENOMIC DNA]</scope>
    <source>
        <strain evidence="7">DSM 12343 / LSv54</strain>
    </source>
</reference>
<dbReference type="STRING" id="177439.DP2711"/>
<dbReference type="Pfam" id="PF00440">
    <property type="entry name" value="TetR_N"/>
    <property type="match status" value="1"/>
</dbReference>
<evidence type="ECO:0000313" key="6">
    <source>
        <dbReference type="EMBL" id="CAG37440.1"/>
    </source>
</evidence>